<dbReference type="InterPro" id="IPR015422">
    <property type="entry name" value="PyrdxlP-dep_Trfase_small"/>
</dbReference>
<evidence type="ECO:0000256" key="3">
    <source>
        <dbReference type="ARBA" id="ARBA00012224"/>
    </source>
</evidence>
<dbReference type="GO" id="GO:0005737">
    <property type="term" value="C:cytoplasm"/>
    <property type="evidence" value="ECO:0007669"/>
    <property type="project" value="TreeGrafter"/>
</dbReference>
<dbReference type="InterPro" id="IPR054542">
    <property type="entry name" value="Cys_met_metab_PP"/>
</dbReference>
<dbReference type="GO" id="GO:0071266">
    <property type="term" value="P:'de novo' L-methionine biosynthetic process"/>
    <property type="evidence" value="ECO:0007669"/>
    <property type="project" value="InterPro"/>
</dbReference>
<accession>A0A8H7VKH0</accession>
<evidence type="ECO:0000256" key="7">
    <source>
        <dbReference type="ARBA" id="ARBA00023239"/>
    </source>
</evidence>
<dbReference type="OrthoDB" id="2545919at2759"/>
<keyword evidence="7" id="KW-0456">Lyase</keyword>
<proteinExistence type="inferred from homology"/>
<name>A0A8H7VKH0_9FUNG</name>
<evidence type="ECO:0000256" key="12">
    <source>
        <dbReference type="ARBA" id="ARBA00072331"/>
    </source>
</evidence>
<dbReference type="InterPro" id="IPR015421">
    <property type="entry name" value="PyrdxlP-dep_Trfase_major"/>
</dbReference>
<dbReference type="PANTHER" id="PTHR11808">
    <property type="entry name" value="TRANS-SULFURATION ENZYME FAMILY MEMBER"/>
    <property type="match status" value="1"/>
</dbReference>
<dbReference type="PIRSF" id="PIRSF001434">
    <property type="entry name" value="CGS"/>
    <property type="match status" value="1"/>
</dbReference>
<evidence type="ECO:0000256" key="11">
    <source>
        <dbReference type="ARBA" id="ARBA00047625"/>
    </source>
</evidence>
<keyword evidence="4" id="KW-0028">Amino-acid biosynthesis</keyword>
<dbReference type="FunFam" id="3.40.640.10:FF:000009">
    <property type="entry name" value="Cystathionine gamma-synthase homolog"/>
    <property type="match status" value="1"/>
</dbReference>
<dbReference type="GO" id="GO:0019346">
    <property type="term" value="P:transsulfuration"/>
    <property type="evidence" value="ECO:0007669"/>
    <property type="project" value="InterPro"/>
</dbReference>
<evidence type="ECO:0000256" key="1">
    <source>
        <dbReference type="ARBA" id="ARBA00001933"/>
    </source>
</evidence>
<dbReference type="InterPro" id="IPR006238">
    <property type="entry name" value="Cys_b_lyase_euk"/>
</dbReference>
<comment type="pathway">
    <text evidence="8">Amino-acid biosynthesis; L-methionine biosynthesis via de novo pathway; L-homocysteine from L-cystathionine: step 1/1.</text>
</comment>
<comment type="cofactor">
    <cofactor evidence="1 14">
        <name>pyridoxal 5'-phosphate</name>
        <dbReference type="ChEBI" id="CHEBI:597326"/>
    </cofactor>
</comment>
<dbReference type="EMBL" id="JAEPRB010000088">
    <property type="protein sequence ID" value="KAG2222232.1"/>
    <property type="molecule type" value="Genomic_DNA"/>
</dbReference>
<comment type="caution">
    <text evidence="15">The sequence shown here is derived from an EMBL/GenBank/DDBJ whole genome shotgun (WGS) entry which is preliminary data.</text>
</comment>
<evidence type="ECO:0000256" key="8">
    <source>
        <dbReference type="ARBA" id="ARBA00046315"/>
    </source>
</evidence>
<protein>
    <recommendedName>
        <fullName evidence="12">Cystathionine beta-lyase</fullName>
        <ecNumber evidence="3">4.4.1.13</ecNumber>
    </recommendedName>
    <alternativeName>
        <fullName evidence="9">Cysteine-S-conjugate beta-lyase</fullName>
    </alternativeName>
</protein>
<evidence type="ECO:0000256" key="13">
    <source>
        <dbReference type="PIRSR" id="PIRSR001434-2"/>
    </source>
</evidence>
<evidence type="ECO:0000256" key="5">
    <source>
        <dbReference type="ARBA" id="ARBA00022898"/>
    </source>
</evidence>
<sequence>MTDVLPSPAASFKEKRYRFATEVVTVDNPDDPHHAASVPIYQSATFKQAGAGGGGEYDYSRSGNPTRTHLENHLAKIMGAKRAFAVTSGMTALDVIARLVQAGDEIVAGNDLYGGTNRLLTFLAKSQNIKTHHVDTTKAESVLPYLSEKTKLVLLETPTNPLIRIADIPTISQYVHDKCPRALVVVDNTMMSPYLQRPLELGADISYHSATKYLAGHHDLMAGVLGTRDEAVAEQLYYVINATGCGLGPFDSWLLLRGVKTLAVRMDKQQHNAVRINNFLESYGFKVHYPGSTNHPQYELHKKMATGPGAVLSFETGDIALSERIVEAAKLWSISVSFGCVNSLISMPCRMSHASIPAHVRAEREFPEDLIRLCVGIEDVEDLLDDLKTALEQAGALPSTP</sequence>
<dbReference type="InterPro" id="IPR015424">
    <property type="entry name" value="PyrdxlP-dep_Trfase"/>
</dbReference>
<comment type="similarity">
    <text evidence="2 14">Belongs to the trans-sulfuration enzymes family.</text>
</comment>
<comment type="catalytic activity">
    <reaction evidence="11">
        <text>an S-substituted L-cysteine + H2O = a thiol + pyruvate + NH4(+)</text>
        <dbReference type="Rhea" id="RHEA:18121"/>
        <dbReference type="ChEBI" id="CHEBI:15361"/>
        <dbReference type="ChEBI" id="CHEBI:15377"/>
        <dbReference type="ChEBI" id="CHEBI:28938"/>
        <dbReference type="ChEBI" id="CHEBI:29256"/>
        <dbReference type="ChEBI" id="CHEBI:58717"/>
        <dbReference type="EC" id="4.4.1.13"/>
    </reaction>
</comment>
<evidence type="ECO:0000256" key="14">
    <source>
        <dbReference type="RuleBase" id="RU362118"/>
    </source>
</evidence>
<dbReference type="PROSITE" id="PS00868">
    <property type="entry name" value="CYS_MET_METAB_PP"/>
    <property type="match status" value="1"/>
</dbReference>
<dbReference type="SUPFAM" id="SSF53383">
    <property type="entry name" value="PLP-dependent transferases"/>
    <property type="match status" value="1"/>
</dbReference>
<gene>
    <name evidence="15" type="ORF">INT45_010645</name>
</gene>
<dbReference type="CDD" id="cd00614">
    <property type="entry name" value="CGS_like"/>
    <property type="match status" value="1"/>
</dbReference>
<dbReference type="Pfam" id="PF01053">
    <property type="entry name" value="Cys_Met_Meta_PP"/>
    <property type="match status" value="1"/>
</dbReference>
<keyword evidence="16" id="KW-1185">Reference proteome</keyword>
<evidence type="ECO:0000256" key="2">
    <source>
        <dbReference type="ARBA" id="ARBA00009077"/>
    </source>
</evidence>
<reference evidence="15 16" key="1">
    <citation type="submission" date="2020-12" db="EMBL/GenBank/DDBJ databases">
        <title>Metabolic potential, ecology and presence of endohyphal bacteria is reflected in genomic diversity of Mucoromycotina.</title>
        <authorList>
            <person name="Muszewska A."/>
            <person name="Okrasinska A."/>
            <person name="Steczkiewicz K."/>
            <person name="Drgas O."/>
            <person name="Orlowska M."/>
            <person name="Perlinska-Lenart U."/>
            <person name="Aleksandrzak-Piekarczyk T."/>
            <person name="Szatraj K."/>
            <person name="Zielenkiewicz U."/>
            <person name="Pilsyk S."/>
            <person name="Malc E."/>
            <person name="Mieczkowski P."/>
            <person name="Kruszewska J.S."/>
            <person name="Biernat P."/>
            <person name="Pawlowska J."/>
        </authorList>
    </citation>
    <scope>NUCLEOTIDE SEQUENCE [LARGE SCALE GENOMIC DNA]</scope>
    <source>
        <strain evidence="15 16">CBS 142.35</strain>
    </source>
</reference>
<dbReference type="AlphaFoldDB" id="A0A8H7VKH0"/>
<evidence type="ECO:0000256" key="9">
    <source>
        <dbReference type="ARBA" id="ARBA00047213"/>
    </source>
</evidence>
<dbReference type="PANTHER" id="PTHR11808:SF50">
    <property type="entry name" value="CYSTATHIONINE BETA-LYASE"/>
    <property type="match status" value="1"/>
</dbReference>
<evidence type="ECO:0000313" key="15">
    <source>
        <dbReference type="EMBL" id="KAG2222232.1"/>
    </source>
</evidence>
<evidence type="ECO:0000256" key="10">
    <source>
        <dbReference type="ARBA" id="ARBA00047517"/>
    </source>
</evidence>
<dbReference type="NCBIfam" id="TIGR01329">
    <property type="entry name" value="cysta_beta_ly_E"/>
    <property type="match status" value="1"/>
</dbReference>
<evidence type="ECO:0000256" key="6">
    <source>
        <dbReference type="ARBA" id="ARBA00023167"/>
    </source>
</evidence>
<keyword evidence="6" id="KW-0486">Methionine biosynthesis</keyword>
<keyword evidence="5 13" id="KW-0663">Pyridoxal phosphate</keyword>
<dbReference type="GO" id="GO:0047804">
    <property type="term" value="F:cysteine-S-conjugate beta-lyase activity"/>
    <property type="evidence" value="ECO:0007669"/>
    <property type="project" value="UniProtKB-EC"/>
</dbReference>
<dbReference type="Proteomes" id="UP000646827">
    <property type="component" value="Unassembled WGS sequence"/>
</dbReference>
<dbReference type="InterPro" id="IPR000277">
    <property type="entry name" value="Cys/Met-Metab_PyrdxlP-dep_enz"/>
</dbReference>
<dbReference type="FunFam" id="3.90.1150.10:FF:000013">
    <property type="entry name" value="Cystathionine beta-lyase"/>
    <property type="match status" value="1"/>
</dbReference>
<dbReference type="EC" id="4.4.1.13" evidence="3"/>
<dbReference type="Gene3D" id="3.90.1150.10">
    <property type="entry name" value="Aspartate Aminotransferase, domain 1"/>
    <property type="match status" value="1"/>
</dbReference>
<evidence type="ECO:0000313" key="16">
    <source>
        <dbReference type="Proteomes" id="UP000646827"/>
    </source>
</evidence>
<organism evidence="15 16">
    <name type="scientific">Circinella minor</name>
    <dbReference type="NCBI Taxonomy" id="1195481"/>
    <lineage>
        <taxon>Eukaryota</taxon>
        <taxon>Fungi</taxon>
        <taxon>Fungi incertae sedis</taxon>
        <taxon>Mucoromycota</taxon>
        <taxon>Mucoromycotina</taxon>
        <taxon>Mucoromycetes</taxon>
        <taxon>Mucorales</taxon>
        <taxon>Lichtheimiaceae</taxon>
        <taxon>Circinella</taxon>
    </lineage>
</organism>
<dbReference type="GO" id="GO:0030170">
    <property type="term" value="F:pyridoxal phosphate binding"/>
    <property type="evidence" value="ECO:0007669"/>
    <property type="project" value="InterPro"/>
</dbReference>
<evidence type="ECO:0000256" key="4">
    <source>
        <dbReference type="ARBA" id="ARBA00022605"/>
    </source>
</evidence>
<dbReference type="Gene3D" id="3.40.640.10">
    <property type="entry name" value="Type I PLP-dependent aspartate aminotransferase-like (Major domain)"/>
    <property type="match status" value="1"/>
</dbReference>
<comment type="catalytic activity">
    <reaction evidence="10">
        <text>L,L-cystathionine + H2O = L-homocysteine + pyruvate + NH4(+)</text>
        <dbReference type="Rhea" id="RHEA:13965"/>
        <dbReference type="ChEBI" id="CHEBI:15361"/>
        <dbReference type="ChEBI" id="CHEBI:15377"/>
        <dbReference type="ChEBI" id="CHEBI:28938"/>
        <dbReference type="ChEBI" id="CHEBI:58161"/>
        <dbReference type="ChEBI" id="CHEBI:58199"/>
    </reaction>
</comment>
<feature type="modified residue" description="N6-(pyridoxal phosphate)lysine" evidence="13">
    <location>
        <position position="212"/>
    </location>
</feature>